<accession>A0A430QVH5</accession>
<dbReference type="GO" id="GO:0004386">
    <property type="term" value="F:helicase activity"/>
    <property type="evidence" value="ECO:0007669"/>
    <property type="project" value="UniProtKB-KW"/>
</dbReference>
<keyword evidence="2" id="KW-0378">Hydrolase</keyword>
<evidence type="ECO:0000256" key="1">
    <source>
        <dbReference type="ARBA" id="ARBA00022741"/>
    </source>
</evidence>
<dbReference type="InterPro" id="IPR049730">
    <property type="entry name" value="SNF2/RAD54-like_C"/>
</dbReference>
<organism evidence="8 9">
    <name type="scientific">Thermus scotoductus</name>
    <dbReference type="NCBI Taxonomy" id="37636"/>
    <lineage>
        <taxon>Bacteria</taxon>
        <taxon>Thermotogati</taxon>
        <taxon>Deinococcota</taxon>
        <taxon>Deinococci</taxon>
        <taxon>Thermales</taxon>
        <taxon>Thermaceae</taxon>
        <taxon>Thermus</taxon>
    </lineage>
</organism>
<evidence type="ECO:0000256" key="5">
    <source>
        <dbReference type="SAM" id="Coils"/>
    </source>
</evidence>
<sequence>MTDTGPLHPGQLLSGPLFSEPMRIETVQPNGPGSWVVGLVGIHTERFRRVTLTQADLEALTVREAHPTYDGDGRLLRLGLQAYTLGLAYEFDPYFGLSISRVDPLPHQLEAVYDYLLKLPRVRFLLADDAGAGKTIMAGLLIRELELRGLAERILIVCPANLTFQWQRELKEKFDQKFSVIKGADIRDQFGINQWLEQKRVITSLDLAKRSEILPGLRQVHWDLVIVDEAHRMSAADESHKSLRYKLGELLRDTSDHLLLLTATPHKGDPENFRLFLQLLDADAYADIRSIREAMERRRAPFYLRRTKEAMVYFPERQSDGTWATRPIFTKRIPHTVAFQIDGREFDLYRAVSHFVKHQSARAAAQGDNPRARAVGFLMSLYQRRLASSTYAVRRSLENRAKRLEEWLRRAQDLAREAPPEFPDPEELEEMEEAERAQLEERLQAITLARNAAEVREEIEELRALAAQARQVEDSGAEAKLSKLKELLQEQGFFADPKRRLLIFTEFKDTLDYLVDRLKAWGFRVDFIHGGMRPGSRDEPGTRLYVEQQFREGAIQVLVCTEAAGEGINLQVCNILFNYDIPWNPNRLEQRMGRIHRYGQRKDCLIFNFVATNTVEGRVLKRLLEKLQEIRDALEDDAVFNVVGEVLPAAQVERVLRDYYAGRLGDAELEERLLRDVDEQRFRAICQNALEGLASKKLNLAMLMERRALAQERRLVPETIARFIREAAEFVPLSIRTVPGLPYTFEPGRTPEVLRRYERDPSWRLPALATRYPRCSTDRETAERHNLEWVTPGHPLFEAIRRHTYAQALEVFGKGATFYSLQHDAPARIDFYRARVVDGLGEVIHERLFAVELPGEGEPRLRDPSLLGNLTPAVPPDPLPAVATAPEAVNWLHEQALAPFLEETRRERLAEIDRISDHVELSLTELLQRADEEIGRAQEAVERGEQGAEGRLAQAEARYDELFERRERRRRELAQQRALSLQAVERIASVLVLPHPERDAPEVRRLQPNPETEATAMRIVMEYERAQGRQVFDVSDRNLGYDITSLDLNSGELRLIEVKGLAGATGTILLTPNERRVAEDRRDCYWLYIVTNCATQPELQRIKDPARFPWHEVTKVAHYYLPAEALIGPMQEGQEPHGGSP</sequence>
<keyword evidence="5" id="KW-0175">Coiled coil</keyword>
<dbReference type="GO" id="GO:0016787">
    <property type="term" value="F:hydrolase activity"/>
    <property type="evidence" value="ECO:0007669"/>
    <property type="project" value="UniProtKB-KW"/>
</dbReference>
<dbReference type="InterPro" id="IPR057342">
    <property type="entry name" value="DEXDc_RapA"/>
</dbReference>
<protein>
    <submittedName>
        <fullName evidence="8">Helicase</fullName>
    </submittedName>
</protein>
<dbReference type="CDD" id="cd18793">
    <property type="entry name" value="SF2_C_SNF"/>
    <property type="match status" value="1"/>
</dbReference>
<dbReference type="InterPro" id="IPR024975">
    <property type="entry name" value="NOV_C"/>
</dbReference>
<dbReference type="GO" id="GO:0005524">
    <property type="term" value="F:ATP binding"/>
    <property type="evidence" value="ECO:0007669"/>
    <property type="project" value="UniProtKB-KW"/>
</dbReference>
<dbReference type="Proteomes" id="UP000288082">
    <property type="component" value="Unassembled WGS sequence"/>
</dbReference>
<evidence type="ECO:0000256" key="3">
    <source>
        <dbReference type="ARBA" id="ARBA00022806"/>
    </source>
</evidence>
<dbReference type="EMBL" id="PELM01000481">
    <property type="protein sequence ID" value="RTG98962.1"/>
    <property type="molecule type" value="Genomic_DNA"/>
</dbReference>
<proteinExistence type="predicted"/>
<dbReference type="Pfam" id="PF00176">
    <property type="entry name" value="SNF2-rel_dom"/>
    <property type="match status" value="1"/>
</dbReference>
<evidence type="ECO:0000313" key="9">
    <source>
        <dbReference type="Proteomes" id="UP000288082"/>
    </source>
</evidence>
<evidence type="ECO:0000313" key="8">
    <source>
        <dbReference type="EMBL" id="RTG98962.1"/>
    </source>
</evidence>
<evidence type="ECO:0000259" key="7">
    <source>
        <dbReference type="PROSITE" id="PS51194"/>
    </source>
</evidence>
<name>A0A430QVH5_THESC</name>
<dbReference type="Gene3D" id="3.40.50.10810">
    <property type="entry name" value="Tandem AAA-ATPase domain"/>
    <property type="match status" value="1"/>
</dbReference>
<dbReference type="InterPro" id="IPR001650">
    <property type="entry name" value="Helicase_C-like"/>
</dbReference>
<feature type="domain" description="Helicase ATP-binding" evidence="6">
    <location>
        <begin position="115"/>
        <end position="283"/>
    </location>
</feature>
<dbReference type="Pfam" id="PF00271">
    <property type="entry name" value="Helicase_C"/>
    <property type="match status" value="1"/>
</dbReference>
<feature type="coiled-coil region" evidence="5">
    <location>
        <begin position="394"/>
        <end position="475"/>
    </location>
</feature>
<dbReference type="InterPro" id="IPR014001">
    <property type="entry name" value="Helicase_ATP-bd"/>
</dbReference>
<dbReference type="SUPFAM" id="SSF52540">
    <property type="entry name" value="P-loop containing nucleoside triphosphate hydrolases"/>
    <property type="match status" value="2"/>
</dbReference>
<dbReference type="AlphaFoldDB" id="A0A430QVH5"/>
<keyword evidence="4" id="KW-0067">ATP-binding</keyword>
<dbReference type="PANTHER" id="PTHR10799">
    <property type="entry name" value="SNF2/RAD54 HELICASE FAMILY"/>
    <property type="match status" value="1"/>
</dbReference>
<keyword evidence="3 8" id="KW-0347">Helicase</keyword>
<dbReference type="InterPro" id="IPR027417">
    <property type="entry name" value="P-loop_NTPase"/>
</dbReference>
<comment type="caution">
    <text evidence="8">The sequence shown here is derived from an EMBL/GenBank/DDBJ whole genome shotgun (WGS) entry which is preliminary data.</text>
</comment>
<dbReference type="SMART" id="SM00490">
    <property type="entry name" value="HELICc"/>
    <property type="match status" value="1"/>
</dbReference>
<dbReference type="SMART" id="SM00487">
    <property type="entry name" value="DEXDc"/>
    <property type="match status" value="1"/>
</dbReference>
<dbReference type="Pfam" id="PF13020">
    <property type="entry name" value="NOV_C"/>
    <property type="match status" value="1"/>
</dbReference>
<feature type="domain" description="Helicase C-terminal" evidence="7">
    <location>
        <begin position="480"/>
        <end position="638"/>
    </location>
</feature>
<evidence type="ECO:0000256" key="2">
    <source>
        <dbReference type="ARBA" id="ARBA00022801"/>
    </source>
</evidence>
<keyword evidence="1" id="KW-0547">Nucleotide-binding</keyword>
<gene>
    <name evidence="8" type="ORF">CSW50_13855</name>
</gene>
<evidence type="ECO:0000259" key="6">
    <source>
        <dbReference type="PROSITE" id="PS51192"/>
    </source>
</evidence>
<dbReference type="InterPro" id="IPR038718">
    <property type="entry name" value="SNF2-like_sf"/>
</dbReference>
<dbReference type="InterPro" id="IPR000330">
    <property type="entry name" value="SNF2_N"/>
</dbReference>
<reference evidence="8 9" key="1">
    <citation type="journal article" date="2019" name="Extremophiles">
        <title>Biogeography of thermophiles and predominance of Thermus scotoductus in domestic water heaters.</title>
        <authorList>
            <person name="Wilpiszeski R.L."/>
            <person name="Zhang Z."/>
            <person name="House C.H."/>
        </authorList>
    </citation>
    <scope>NUCLEOTIDE SEQUENCE [LARGE SCALE GENOMIC DNA]</scope>
    <source>
        <strain evidence="8 9">38_S38</strain>
    </source>
</reference>
<dbReference type="Gene3D" id="3.40.50.300">
    <property type="entry name" value="P-loop containing nucleotide triphosphate hydrolases"/>
    <property type="match status" value="1"/>
</dbReference>
<dbReference type="PROSITE" id="PS51194">
    <property type="entry name" value="HELICASE_CTER"/>
    <property type="match status" value="1"/>
</dbReference>
<dbReference type="PROSITE" id="PS51192">
    <property type="entry name" value="HELICASE_ATP_BIND_1"/>
    <property type="match status" value="1"/>
</dbReference>
<evidence type="ECO:0000256" key="4">
    <source>
        <dbReference type="ARBA" id="ARBA00022840"/>
    </source>
</evidence>
<dbReference type="CDD" id="cd18011">
    <property type="entry name" value="DEXDc_RapA"/>
    <property type="match status" value="1"/>
</dbReference>
<feature type="coiled-coil region" evidence="5">
    <location>
        <begin position="927"/>
        <end position="972"/>
    </location>
</feature>